<dbReference type="Pfam" id="PF01086">
    <property type="entry name" value="Clathrin_lg_ch"/>
    <property type="match status" value="1"/>
</dbReference>
<comment type="function">
    <text evidence="6">Clathrin is the major protein of the polyhedral coat of coated pits and vesicles.</text>
</comment>
<dbReference type="OrthoDB" id="5512at2759"/>
<evidence type="ECO:0000256" key="8">
    <source>
        <dbReference type="SAM" id="MobiDB-lite"/>
    </source>
</evidence>
<protein>
    <recommendedName>
        <fullName evidence="6">Clathrin light chain</fullName>
    </recommendedName>
</protein>
<dbReference type="Proteomes" id="UP000092321">
    <property type="component" value="Unassembled WGS sequence"/>
</dbReference>
<organism evidence="9 10">
    <name type="scientific">Hanseniaspora valbyensis NRRL Y-1626</name>
    <dbReference type="NCBI Taxonomy" id="766949"/>
    <lineage>
        <taxon>Eukaryota</taxon>
        <taxon>Fungi</taxon>
        <taxon>Dikarya</taxon>
        <taxon>Ascomycota</taxon>
        <taxon>Saccharomycotina</taxon>
        <taxon>Saccharomycetes</taxon>
        <taxon>Saccharomycodales</taxon>
        <taxon>Saccharomycodaceae</taxon>
        <taxon>Hanseniaspora</taxon>
    </lineage>
</organism>
<dbReference type="GO" id="GO:0030132">
    <property type="term" value="C:clathrin coat of coated pit"/>
    <property type="evidence" value="ECO:0007669"/>
    <property type="project" value="InterPro"/>
</dbReference>
<evidence type="ECO:0000256" key="5">
    <source>
        <dbReference type="ARBA" id="ARBA00023329"/>
    </source>
</evidence>
<dbReference type="GO" id="GO:0016192">
    <property type="term" value="P:vesicle-mediated transport"/>
    <property type="evidence" value="ECO:0007669"/>
    <property type="project" value="InterPro"/>
</dbReference>
<sequence>MSDFPALDDHPTTVSPDLENIEDTDFLKREQEILGDEFKTEKDDAVVNDLNGGEDEEVNVFNQQFPELDGESKQNFSNNEEEENVVDDDEFADFEEAKKVTGNESSVHTPSEAIENWKKRRDLEIIERDEQDLAKKEALKKEAIEQVHLLYEEYENKKLNSLKETKLQAEEFEKERQNFFKENDSFDAKSNVSWKKSLQLLDDLDSLSENVGGRDRSKFKDLLIKLSSK</sequence>
<comment type="similarity">
    <text evidence="2 6">Belongs to the clathrin light chain family.</text>
</comment>
<dbReference type="GO" id="GO:0005198">
    <property type="term" value="F:structural molecule activity"/>
    <property type="evidence" value="ECO:0007669"/>
    <property type="project" value="InterPro"/>
</dbReference>
<dbReference type="GO" id="GO:0006886">
    <property type="term" value="P:intracellular protein transport"/>
    <property type="evidence" value="ECO:0007669"/>
    <property type="project" value="InterPro"/>
</dbReference>
<accession>A0A1B7TJH2</accession>
<dbReference type="EMBL" id="LXPE01000002">
    <property type="protein sequence ID" value="OBA28879.1"/>
    <property type="molecule type" value="Genomic_DNA"/>
</dbReference>
<proteinExistence type="inferred from homology"/>
<comment type="caution">
    <text evidence="9">The sequence shown here is derived from an EMBL/GenBank/DDBJ whole genome shotgun (WGS) entry which is preliminary data.</text>
</comment>
<dbReference type="AlphaFoldDB" id="A0A1B7TJH2"/>
<evidence type="ECO:0000313" key="10">
    <source>
        <dbReference type="Proteomes" id="UP000092321"/>
    </source>
</evidence>
<feature type="region of interest" description="Disordered" evidence="8">
    <location>
        <begin position="1"/>
        <end position="25"/>
    </location>
</feature>
<keyword evidence="7" id="KW-0175">Coiled coil</keyword>
<evidence type="ECO:0000313" key="9">
    <source>
        <dbReference type="EMBL" id="OBA28879.1"/>
    </source>
</evidence>
<gene>
    <name evidence="9" type="ORF">HANVADRAFT_84486</name>
</gene>
<dbReference type="InterPro" id="IPR000996">
    <property type="entry name" value="Clathrin_L-chain"/>
</dbReference>
<name>A0A1B7TJH2_9ASCO</name>
<evidence type="ECO:0000256" key="3">
    <source>
        <dbReference type="ARBA" id="ARBA00023136"/>
    </source>
</evidence>
<keyword evidence="4 6" id="KW-0168">Coated pit</keyword>
<comment type="subcellular location">
    <subcellularLocation>
        <location evidence="1 6">Cytoplasmic vesicle membrane</location>
        <topology evidence="1 6">Peripheral membrane protein</topology>
        <orientation evidence="1 6">Cytoplasmic side</orientation>
    </subcellularLocation>
    <subcellularLocation>
        <location evidence="6">Membrane</location>
        <location evidence="6">Coated pit</location>
        <topology evidence="6">Peripheral membrane protein</topology>
        <orientation evidence="6">Cytoplasmic side</orientation>
    </subcellularLocation>
    <text evidence="6">Cytoplasmic face of coated pits and vesicles.</text>
</comment>
<evidence type="ECO:0000256" key="6">
    <source>
        <dbReference type="RuleBase" id="RU363137"/>
    </source>
</evidence>
<keyword evidence="10" id="KW-1185">Reference proteome</keyword>
<feature type="coiled-coil region" evidence="7">
    <location>
        <begin position="126"/>
        <end position="182"/>
    </location>
</feature>
<evidence type="ECO:0000256" key="2">
    <source>
        <dbReference type="ARBA" id="ARBA00005263"/>
    </source>
</evidence>
<dbReference type="GO" id="GO:0030130">
    <property type="term" value="C:clathrin coat of trans-Golgi network vesicle"/>
    <property type="evidence" value="ECO:0007669"/>
    <property type="project" value="InterPro"/>
</dbReference>
<evidence type="ECO:0000256" key="1">
    <source>
        <dbReference type="ARBA" id="ARBA00004180"/>
    </source>
</evidence>
<evidence type="ECO:0000256" key="7">
    <source>
        <dbReference type="SAM" id="Coils"/>
    </source>
</evidence>
<keyword evidence="3 6" id="KW-0472">Membrane</keyword>
<reference evidence="10" key="1">
    <citation type="journal article" date="2016" name="Proc. Natl. Acad. Sci. U.S.A.">
        <title>Comparative genomics of biotechnologically important yeasts.</title>
        <authorList>
            <person name="Riley R."/>
            <person name="Haridas S."/>
            <person name="Wolfe K.H."/>
            <person name="Lopes M.R."/>
            <person name="Hittinger C.T."/>
            <person name="Goeker M."/>
            <person name="Salamov A.A."/>
            <person name="Wisecaver J.H."/>
            <person name="Long T.M."/>
            <person name="Calvey C.H."/>
            <person name="Aerts A.L."/>
            <person name="Barry K.W."/>
            <person name="Choi C."/>
            <person name="Clum A."/>
            <person name="Coughlan A.Y."/>
            <person name="Deshpande S."/>
            <person name="Douglass A.P."/>
            <person name="Hanson S.J."/>
            <person name="Klenk H.-P."/>
            <person name="LaButti K.M."/>
            <person name="Lapidus A."/>
            <person name="Lindquist E.A."/>
            <person name="Lipzen A.M."/>
            <person name="Meier-Kolthoff J.P."/>
            <person name="Ohm R.A."/>
            <person name="Otillar R.P."/>
            <person name="Pangilinan J.L."/>
            <person name="Peng Y."/>
            <person name="Rokas A."/>
            <person name="Rosa C.A."/>
            <person name="Scheuner C."/>
            <person name="Sibirny A.A."/>
            <person name="Slot J.C."/>
            <person name="Stielow J.B."/>
            <person name="Sun H."/>
            <person name="Kurtzman C.P."/>
            <person name="Blackwell M."/>
            <person name="Grigoriev I.V."/>
            <person name="Jeffries T.W."/>
        </authorList>
    </citation>
    <scope>NUCLEOTIDE SEQUENCE [LARGE SCALE GENOMIC DNA]</scope>
    <source>
        <strain evidence="10">NRRL Y-1626</strain>
    </source>
</reference>
<keyword evidence="5 6" id="KW-0968">Cytoplasmic vesicle</keyword>
<evidence type="ECO:0000256" key="4">
    <source>
        <dbReference type="ARBA" id="ARBA00023176"/>
    </source>
</evidence>